<dbReference type="FunFam" id="2.120.10.30:FF:000089">
    <property type="entry name" value="Calcium-dependent phosphotriesterase superfamily protein"/>
    <property type="match status" value="1"/>
</dbReference>
<dbReference type="PANTHER" id="PTHR31460:SF6">
    <property type="entry name" value="NHL DOMAIN PROTEIN"/>
    <property type="match status" value="1"/>
</dbReference>
<sequence length="366" mass="40542">MLISLSHKTITFITFFFLLGPSPILSRDAHVINFRSPNLYPESLAWDPRAQHFLIGSLRQRIITAVSDAGVVETFISDTTLPSNASFLGIAVDSSRNRLLAVVHSHPPLPPFNALAAYDLFSRRRIFLIPLPSADDNHESEPVSCAANDVAVDHIGNAFVTNSAGNFIWKVTATGTASIFSKSPLFYTSPTNNQSSLGLNGITYVSKGYLLVIQSSTGKLFKVDEIDGTARIVLLTEDLIGADDIIVRDANVAIAVSPMNKLWFIKSMDSWGEGSVYERLEINVRRFPTSVTVGEKGRLYVLYGHLNEGMLGEVGREGFGIAEIRSREGQDDHVWIFGLIGVGLAYFFFWRFQMRNLAKKMDHKIK</sequence>
<organism evidence="3 4">
    <name type="scientific">Vicia faba</name>
    <name type="common">Broad bean</name>
    <name type="synonym">Faba vulgaris</name>
    <dbReference type="NCBI Taxonomy" id="3906"/>
    <lineage>
        <taxon>Eukaryota</taxon>
        <taxon>Viridiplantae</taxon>
        <taxon>Streptophyta</taxon>
        <taxon>Embryophyta</taxon>
        <taxon>Tracheophyta</taxon>
        <taxon>Spermatophyta</taxon>
        <taxon>Magnoliopsida</taxon>
        <taxon>eudicotyledons</taxon>
        <taxon>Gunneridae</taxon>
        <taxon>Pentapetalae</taxon>
        <taxon>rosids</taxon>
        <taxon>fabids</taxon>
        <taxon>Fabales</taxon>
        <taxon>Fabaceae</taxon>
        <taxon>Papilionoideae</taxon>
        <taxon>50 kb inversion clade</taxon>
        <taxon>NPAAA clade</taxon>
        <taxon>Hologalegina</taxon>
        <taxon>IRL clade</taxon>
        <taxon>Fabeae</taxon>
        <taxon>Vicia</taxon>
    </lineage>
</organism>
<feature type="chain" id="PRO_5043662155" evidence="2">
    <location>
        <begin position="27"/>
        <end position="366"/>
    </location>
</feature>
<accession>A0AAV0Z3Q0</accession>
<keyword evidence="2" id="KW-0732">Signal</keyword>
<keyword evidence="1" id="KW-1133">Transmembrane helix</keyword>
<evidence type="ECO:0000313" key="4">
    <source>
        <dbReference type="Proteomes" id="UP001157006"/>
    </source>
</evidence>
<dbReference type="GO" id="GO:0005783">
    <property type="term" value="C:endoplasmic reticulum"/>
    <property type="evidence" value="ECO:0007669"/>
    <property type="project" value="TreeGrafter"/>
</dbReference>
<keyword evidence="1" id="KW-0812">Transmembrane</keyword>
<evidence type="ECO:0000256" key="1">
    <source>
        <dbReference type="SAM" id="Phobius"/>
    </source>
</evidence>
<keyword evidence="1" id="KW-0472">Membrane</keyword>
<evidence type="ECO:0000256" key="2">
    <source>
        <dbReference type="SAM" id="SignalP"/>
    </source>
</evidence>
<protein>
    <submittedName>
        <fullName evidence="3">Uncharacterized protein</fullName>
    </submittedName>
</protein>
<dbReference type="Gene3D" id="2.120.10.30">
    <property type="entry name" value="TolB, C-terminal domain"/>
    <property type="match status" value="1"/>
</dbReference>
<dbReference type="InterPro" id="IPR053224">
    <property type="entry name" value="Sensory_adhesion_molecule"/>
</dbReference>
<dbReference type="Proteomes" id="UP001157006">
    <property type="component" value="Chromosome 1S"/>
</dbReference>
<name>A0AAV0Z3Q0_VICFA</name>
<dbReference type="EMBL" id="OX451735">
    <property type="protein sequence ID" value="CAI8592084.1"/>
    <property type="molecule type" value="Genomic_DNA"/>
</dbReference>
<dbReference type="InterPro" id="IPR011042">
    <property type="entry name" value="6-blade_b-propeller_TolB-like"/>
</dbReference>
<dbReference type="AlphaFoldDB" id="A0AAV0Z3Q0"/>
<reference evidence="3 4" key="1">
    <citation type="submission" date="2023-01" db="EMBL/GenBank/DDBJ databases">
        <authorList>
            <person name="Kreplak J."/>
        </authorList>
    </citation>
    <scope>NUCLEOTIDE SEQUENCE [LARGE SCALE GENOMIC DNA]</scope>
</reference>
<dbReference type="SUPFAM" id="SSF101898">
    <property type="entry name" value="NHL repeat"/>
    <property type="match status" value="1"/>
</dbReference>
<feature type="transmembrane region" description="Helical" evidence="1">
    <location>
        <begin position="334"/>
        <end position="352"/>
    </location>
</feature>
<proteinExistence type="predicted"/>
<gene>
    <name evidence="3" type="ORF">VFH_I021800</name>
</gene>
<keyword evidence="4" id="KW-1185">Reference proteome</keyword>
<evidence type="ECO:0000313" key="3">
    <source>
        <dbReference type="EMBL" id="CAI8592084.1"/>
    </source>
</evidence>
<feature type="signal peptide" evidence="2">
    <location>
        <begin position="1"/>
        <end position="26"/>
    </location>
</feature>
<dbReference type="PANTHER" id="PTHR31460">
    <property type="match status" value="1"/>
</dbReference>